<dbReference type="Pfam" id="PF25023">
    <property type="entry name" value="TEN_YD-shell"/>
    <property type="match status" value="1"/>
</dbReference>
<gene>
    <name evidence="9" type="ORF">FLL46_15580</name>
</gene>
<dbReference type="Pfam" id="PF14431">
    <property type="entry name" value="YwqJ-deaminase"/>
    <property type="match status" value="1"/>
</dbReference>
<evidence type="ECO:0000256" key="2">
    <source>
        <dbReference type="ARBA" id="ARBA00022525"/>
    </source>
</evidence>
<dbReference type="InterPro" id="IPR003284">
    <property type="entry name" value="Sal_SpvB"/>
</dbReference>
<keyword evidence="3" id="KW-0677">Repeat</keyword>
<dbReference type="InterPro" id="IPR025968">
    <property type="entry name" value="YwqJ_deaminase"/>
</dbReference>
<feature type="region of interest" description="Disordered" evidence="5">
    <location>
        <begin position="2433"/>
        <end position="2455"/>
    </location>
</feature>
<proteinExistence type="predicted"/>
<dbReference type="PANTHER" id="PTHR32305">
    <property type="match status" value="1"/>
</dbReference>
<dbReference type="PANTHER" id="PTHR32305:SF15">
    <property type="entry name" value="PROTEIN RHSA-RELATED"/>
    <property type="match status" value="1"/>
</dbReference>
<dbReference type="InterPro" id="IPR028994">
    <property type="entry name" value="Integrin_alpha_N"/>
</dbReference>
<dbReference type="Pfam" id="PF03534">
    <property type="entry name" value="SpvB"/>
    <property type="match status" value="1"/>
</dbReference>
<evidence type="ECO:0000259" key="7">
    <source>
        <dbReference type="Pfam" id="PF12256"/>
    </source>
</evidence>
<accession>A0A545UAA1</accession>
<keyword evidence="10" id="KW-1185">Reference proteome</keyword>
<keyword evidence="6" id="KW-0732">Signal</keyword>
<evidence type="ECO:0000256" key="1">
    <source>
        <dbReference type="ARBA" id="ARBA00004613"/>
    </source>
</evidence>
<reference evidence="9 10" key="1">
    <citation type="submission" date="2019-07" db="EMBL/GenBank/DDBJ databases">
        <title>Draft genome for Aliikangiella sp. M105.</title>
        <authorList>
            <person name="Wang G."/>
        </authorList>
    </citation>
    <scope>NUCLEOTIDE SEQUENCE [LARGE SCALE GENOMIC DNA]</scope>
    <source>
        <strain evidence="9 10">M105</strain>
    </source>
</reference>
<dbReference type="InterPro" id="IPR050708">
    <property type="entry name" value="T6SS_VgrG/RHS"/>
</dbReference>
<dbReference type="InterPro" id="IPR056823">
    <property type="entry name" value="TEN-like_YD-shell"/>
</dbReference>
<keyword evidence="4" id="KW-0843">Virulence</keyword>
<dbReference type="EMBL" id="VIKS01000010">
    <property type="protein sequence ID" value="TQV86343.1"/>
    <property type="molecule type" value="Genomic_DNA"/>
</dbReference>
<evidence type="ECO:0000256" key="3">
    <source>
        <dbReference type="ARBA" id="ARBA00022737"/>
    </source>
</evidence>
<dbReference type="RefSeq" id="WP_142932266.1">
    <property type="nucleotide sequence ID" value="NZ_ML660166.1"/>
</dbReference>
<sequence length="2474" mass="269010">MGVRVAFRINKNWKIRTMGFIGKKYAKKIIASSIALVLGFSGAANATNEILGDFNGDGNQDAFVQAINPGEASKIEAKQGVPDLLYHRTWTKTHPDIPAIPDWSADSYTALSENLNSSPGDELLLLGHNKIILLHGRIITPILIPKDIRNAIVSWSSSGVATFSSFSLDVDPDNFNPQFADFDGDGDKEIFIQNKSKGGTSYIVTGEGVVSQTLVNGYLGTDWSAGSTIVLVDENGDGRVDMRITDGSGNVTVVYASGSGTFVTNPVAYQPGYAKKFSGTVDDVDLSAPTVPANEAVGAVEGQAGVSGGAATYSVPIAIPPGRNGMQPNVALSYSSRNGNGIAGIGWGLSAASSIRRCGQIVGLDDKSFGVTYTGEDRLCLDGQRLILTQGATYGANGTEYRTEQDSFARIILTGDYNATDSSGSHFTVEHKSGMVSYYGKTSNSRHTADGQSKTLSWALTSREDRTTQKNNIQYTYATFGGGEHLLTEINYTGSASTVGDRKVKLIYESRPDKSTNYLAGGKSAITQRLSKVETYYVSQKIRSYNLSYGSVSGATQRSLLRSLEECAFDSNGASSCLPATTFNWQDAPTQFTLERVQEKQSDWLNGYIRPVGDFDGDGFKESIVNQTKYELGVGYTNQPRLVSFNADGSVKWEVDLDKSWIGLSGMRTLERIADINNDGAAELIIKDPAVENYEAGSLTIYKVVVQSGNAQLVALYTTPFTATQAELADVDGDNKLDIVTVDFDWQGTTQYRVFSYHKNTSALPALSFQTAKTEIDRYQTISPWQPDNYQHNTRQVNLSSILDFNGDGIQDLQLSNNMCSSEPQPDDILLSHSTGYNSLSYTSMGIAAENHPSDTYHKWVDINGDGLSDYLFVPNRTSSLFHATAPSWHYQLNNGVGFEAVVSMNSMVGFLDESVCNTGTCAQRLEPAGCGTSYSDLYEPKFSHIINTADWDNDGQPELIVPSSEAPVARYCKVTKVFSGGGGDGTTPPEVHDVVYCANDAGGYDGELHAAGFWSSDQSVYKTVAYRFVQQANGDYSLVLDSNSEKYSSKLSNTSDLYGDGLNDPMVHIIGLTTGFLVWDDTAAEAKFNGHGTHVYRSKGATSNAAETMKSPDMMISSTNGLGVESKWRYAPLSSNGSRDALAPKLYEVKDVDDPSRYVDDKHFYFTSSMMVVDDFTQSDGVGGDNTTRYSYREAMYNNQGYGFQGFRTILVDGPDGIRSVSDFHQKFPLSGQIEAIRTCLIADSKPECADGFLSQSTTTYHQRNTANSRVHWIVPHVSTQTQYALNNRATELSTSTTTIEAADLDTYGNIKKTVSTVNNGFSTVKTTVLNNFDTSVAGWRNKLNWTSVQTETMSGSAIYDAALDPVKKVKTSYTWTSARLPDVVTVTPELGGGKTTEVDTDYNAYGLPTKVSTYESGSTDKRAVETKYSADGENLSTDGKGYFVYQVINDKDHVVTTKTYPTHGQVKSVTSNSLTTTTEYDAFGRVEKITPPADSGQPSYLRYATCNNGCDGLSDTNIRYKVTTYSAGAPESVEYKDQLNRVIYSKTEGFDGTAIFVKAQYDNLGRMTFESIPSGSASETLGTTYDSYDALGRLTKKSVSQPYNNKMEVIYAYSGHLTSISATDVINGVTNSMSRTYSGNGQLMQTSQYDGTQDIITQYAYDSSGNPIVLQDGNGNPIKAEYNALGQKKYVNDPNMGTKTFAYTGFGEVYSELDANGDTYYYAYDDLGRLQYRYLNVIPTPSNTSSAEASFSYDSQCEGLPDGETRLNLPAGESFSKSYGYDAWCRPFETITNIDGTAYKVSTQYDGNYGRVKAVTYPTGLTVENIYNERGYLTQAKNAASGYVYHQIDKMDARGQLLEAKKANGVLTEGFEYWDETGQMKEVYTNTTTGASQRHRIEYLYDGFGNLKTQTVENKRNGQTIISKETYTYDALHRLKVSSRDIGGVAENDITYDYDKVGNLTRKDDYATSYVYGTVAKSNGNAGPNAVYSVTKINSGGTKTFSYDNNGNLLSGDGKTIAYNAFNKPVSINRNGVTSLFSYGADQMRYKQVKKGISGGDEVTRYVDKVYEEITHNGKTEKKLYLGDAIVTETVNSSDTSYKVGFVHRDRLGSVVTITDETGEVVDNKSYDPFGKPRKGTLELVDPANPATLTQIASLDGFELQTDRGFTDHEHLDDAELIHMNGRVYDYNLGRFLSVDPFIVDPGHSQSINPYSYIRNNPLAGKDPSGYLEETAYGAGLGIASDYTEVHIEAEECIACTPGAVESGIEVGTAVKAVVATGTVVVIGKLIEKGVQKRRNRSSNTKVETDNAEGPMEDTGEPSTLGAKAERAVADARASGKGYGKRGAAGTIKVSEETASVTGEKYYSAGSKEAGKTIEVHPVVKDAYGNVPEDMRTGAHGNCAEAACLTKILNDVEKATGKKIKTKEQARAVLKGAKSDIRETSARKGVGKPKEACGSCKPPLEDFGVEDVNKKK</sequence>
<keyword evidence="2" id="KW-0964">Secreted</keyword>
<name>A0A545UAA1_9GAMM</name>
<dbReference type="GO" id="GO:0005737">
    <property type="term" value="C:cytoplasm"/>
    <property type="evidence" value="ECO:0007669"/>
    <property type="project" value="InterPro"/>
</dbReference>
<dbReference type="GO" id="GO:0005576">
    <property type="term" value="C:extracellular region"/>
    <property type="evidence" value="ECO:0007669"/>
    <property type="project" value="UniProtKB-SubCell"/>
</dbReference>
<comment type="subcellular location">
    <subcellularLocation>
        <location evidence="1">Secreted</location>
    </subcellularLocation>
</comment>
<dbReference type="NCBIfam" id="TIGR03696">
    <property type="entry name" value="Rhs_assc_core"/>
    <property type="match status" value="1"/>
</dbReference>
<dbReference type="InterPro" id="IPR022385">
    <property type="entry name" value="Rhs_assc_core"/>
</dbReference>
<feature type="region of interest" description="Disordered" evidence="5">
    <location>
        <begin position="2295"/>
        <end position="2325"/>
    </location>
</feature>
<evidence type="ECO:0000256" key="5">
    <source>
        <dbReference type="SAM" id="MobiDB-lite"/>
    </source>
</evidence>
<dbReference type="SUPFAM" id="SSF69318">
    <property type="entry name" value="Integrin alpha N-terminal domain"/>
    <property type="match status" value="3"/>
</dbReference>
<feature type="signal peptide" evidence="6">
    <location>
        <begin position="1"/>
        <end position="46"/>
    </location>
</feature>
<feature type="chain" id="PRO_5021737094" evidence="6">
    <location>
        <begin position="47"/>
        <end position="2474"/>
    </location>
</feature>
<dbReference type="Gene3D" id="2.180.10.10">
    <property type="entry name" value="RHS repeat-associated core"/>
    <property type="match status" value="2"/>
</dbReference>
<evidence type="ECO:0000256" key="6">
    <source>
        <dbReference type="SAM" id="SignalP"/>
    </source>
</evidence>
<feature type="domain" description="Insecticide toxin TcdB middle/N-terminal" evidence="7">
    <location>
        <begin position="1102"/>
        <end position="1221"/>
    </location>
</feature>
<feature type="compositionally biased region" description="Basic and acidic residues" evidence="5">
    <location>
        <begin position="2435"/>
        <end position="2444"/>
    </location>
</feature>
<evidence type="ECO:0000313" key="9">
    <source>
        <dbReference type="EMBL" id="TQV86343.1"/>
    </source>
</evidence>
<organism evidence="9 10">
    <name type="scientific">Aliikangiella coralliicola</name>
    <dbReference type="NCBI Taxonomy" id="2592383"/>
    <lineage>
        <taxon>Bacteria</taxon>
        <taxon>Pseudomonadati</taxon>
        <taxon>Pseudomonadota</taxon>
        <taxon>Gammaproteobacteria</taxon>
        <taxon>Oceanospirillales</taxon>
        <taxon>Pleioneaceae</taxon>
        <taxon>Aliikangiella</taxon>
    </lineage>
</organism>
<evidence type="ECO:0000313" key="10">
    <source>
        <dbReference type="Proteomes" id="UP000315439"/>
    </source>
</evidence>
<dbReference type="InterPro" id="IPR022045">
    <property type="entry name" value="TcdB_toxin_mid/N"/>
</dbReference>
<comment type="caution">
    <text evidence="9">The sequence shown here is derived from an EMBL/GenBank/DDBJ whole genome shotgun (WGS) entry which is preliminary data.</text>
</comment>
<evidence type="ECO:0000259" key="8">
    <source>
        <dbReference type="Pfam" id="PF25023"/>
    </source>
</evidence>
<protein>
    <submittedName>
        <fullName evidence="9">Uncharacterized protein</fullName>
    </submittedName>
</protein>
<dbReference type="Pfam" id="PF12256">
    <property type="entry name" value="TcdB_toxin_midN"/>
    <property type="match status" value="1"/>
</dbReference>
<evidence type="ECO:0000256" key="4">
    <source>
        <dbReference type="ARBA" id="ARBA00023026"/>
    </source>
</evidence>
<dbReference type="OrthoDB" id="9815414at2"/>
<feature type="domain" description="Teneurin-like YD-shell" evidence="8">
    <location>
        <begin position="1880"/>
        <end position="2220"/>
    </location>
</feature>
<dbReference type="Proteomes" id="UP000315439">
    <property type="component" value="Unassembled WGS sequence"/>
</dbReference>